<dbReference type="Proteomes" id="UP001215280">
    <property type="component" value="Unassembled WGS sequence"/>
</dbReference>
<evidence type="ECO:0000313" key="3">
    <source>
        <dbReference type="Proteomes" id="UP001215280"/>
    </source>
</evidence>
<evidence type="ECO:0000313" key="2">
    <source>
        <dbReference type="EMBL" id="KAJ7736359.1"/>
    </source>
</evidence>
<sequence length="189" mass="21721">IDQVHMKNIGILQFIKSLTNYIPHADIYKKELYIRFRTRVAKLSIPPGKTPISPLATSGKNEVSVTELKDGMLDFLEQMGQVDGNYDFCLWFGSGDGMSYNNMLLLKEYLQNHNDPFQSFESRQPILQVWQMMWTDLCRIFETHWGTPLNNNPVTLGYSAKKIGCAPPSNLKKVDYYPSVQLLNLVHDM</sequence>
<organism evidence="2 3">
    <name type="scientific">Mycena maculata</name>
    <dbReference type="NCBI Taxonomy" id="230809"/>
    <lineage>
        <taxon>Eukaryota</taxon>
        <taxon>Fungi</taxon>
        <taxon>Dikarya</taxon>
        <taxon>Basidiomycota</taxon>
        <taxon>Agaricomycotina</taxon>
        <taxon>Agaricomycetes</taxon>
        <taxon>Agaricomycetidae</taxon>
        <taxon>Agaricales</taxon>
        <taxon>Marasmiineae</taxon>
        <taxon>Mycenaceae</taxon>
        <taxon>Mycena</taxon>
    </lineage>
</organism>
<feature type="domain" description="DUF6589" evidence="1">
    <location>
        <begin position="3"/>
        <end position="188"/>
    </location>
</feature>
<comment type="caution">
    <text evidence="2">The sequence shown here is derived from an EMBL/GenBank/DDBJ whole genome shotgun (WGS) entry which is preliminary data.</text>
</comment>
<protein>
    <recommendedName>
        <fullName evidence="1">DUF6589 domain-containing protein</fullName>
    </recommendedName>
</protein>
<name>A0AAD7I834_9AGAR</name>
<reference evidence="2" key="1">
    <citation type="submission" date="2023-03" db="EMBL/GenBank/DDBJ databases">
        <title>Massive genome expansion in bonnet fungi (Mycena s.s.) driven by repeated elements and novel gene families across ecological guilds.</title>
        <authorList>
            <consortium name="Lawrence Berkeley National Laboratory"/>
            <person name="Harder C.B."/>
            <person name="Miyauchi S."/>
            <person name="Viragh M."/>
            <person name="Kuo A."/>
            <person name="Thoen E."/>
            <person name="Andreopoulos B."/>
            <person name="Lu D."/>
            <person name="Skrede I."/>
            <person name="Drula E."/>
            <person name="Henrissat B."/>
            <person name="Morin E."/>
            <person name="Kohler A."/>
            <person name="Barry K."/>
            <person name="LaButti K."/>
            <person name="Morin E."/>
            <person name="Salamov A."/>
            <person name="Lipzen A."/>
            <person name="Mereny Z."/>
            <person name="Hegedus B."/>
            <person name="Baldrian P."/>
            <person name="Stursova M."/>
            <person name="Weitz H."/>
            <person name="Taylor A."/>
            <person name="Grigoriev I.V."/>
            <person name="Nagy L.G."/>
            <person name="Martin F."/>
            <person name="Kauserud H."/>
        </authorList>
    </citation>
    <scope>NUCLEOTIDE SEQUENCE</scope>
    <source>
        <strain evidence="2">CBHHK188m</strain>
    </source>
</reference>
<gene>
    <name evidence="2" type="ORF">DFH07DRAFT_753515</name>
</gene>
<keyword evidence="3" id="KW-1185">Reference proteome</keyword>
<dbReference type="EMBL" id="JARJLG010000149">
    <property type="protein sequence ID" value="KAJ7736359.1"/>
    <property type="molecule type" value="Genomic_DNA"/>
</dbReference>
<evidence type="ECO:0000259" key="1">
    <source>
        <dbReference type="Pfam" id="PF20231"/>
    </source>
</evidence>
<dbReference type="AlphaFoldDB" id="A0AAD7I834"/>
<proteinExistence type="predicted"/>
<accession>A0AAD7I834</accession>
<feature type="non-terminal residue" evidence="2">
    <location>
        <position position="1"/>
    </location>
</feature>
<dbReference type="Pfam" id="PF20231">
    <property type="entry name" value="DUF6589"/>
    <property type="match status" value="1"/>
</dbReference>
<dbReference type="InterPro" id="IPR046496">
    <property type="entry name" value="DUF6589"/>
</dbReference>